<dbReference type="Gramene" id="PUZ71265">
    <property type="protein sequence ID" value="PUZ71265"/>
    <property type="gene ID" value="GQ55_2G300900"/>
</dbReference>
<evidence type="ECO:0000313" key="1">
    <source>
        <dbReference type="EMBL" id="PUZ71265.1"/>
    </source>
</evidence>
<name>A0A2T7ETV7_9POAL</name>
<proteinExistence type="predicted"/>
<keyword evidence="2" id="KW-1185">Reference proteome</keyword>
<dbReference type="AlphaFoldDB" id="A0A2T7ETV7"/>
<accession>A0A2T7ETV7</accession>
<organism evidence="1 2">
    <name type="scientific">Panicum hallii var. hallii</name>
    <dbReference type="NCBI Taxonomy" id="1504633"/>
    <lineage>
        <taxon>Eukaryota</taxon>
        <taxon>Viridiplantae</taxon>
        <taxon>Streptophyta</taxon>
        <taxon>Embryophyta</taxon>
        <taxon>Tracheophyta</taxon>
        <taxon>Spermatophyta</taxon>
        <taxon>Magnoliopsida</taxon>
        <taxon>Liliopsida</taxon>
        <taxon>Poales</taxon>
        <taxon>Poaceae</taxon>
        <taxon>PACMAD clade</taxon>
        <taxon>Panicoideae</taxon>
        <taxon>Panicodae</taxon>
        <taxon>Paniceae</taxon>
        <taxon>Panicinae</taxon>
        <taxon>Panicum</taxon>
        <taxon>Panicum sect. Panicum</taxon>
    </lineage>
</organism>
<sequence>MARTQGKCTFVRHERASSRAQYSTVTGTSSTNQSCQCKIQCGSHASVLSVSRLPLPLPSLSNHILGLRPLAITAAAPPTSCCCHSSELASRGSIDIFTDSFDLVHSLQRPLGHRIRLASRPITPPSSWTVNSGASPPYTPLLPLLRSLLSFPTPLLFPNNADARSCKIFIFPGLRKENILAVTFNRTMFSPPAKQLLVPSQNNIHWELANEHLPIYKQVTRHTKEPFL</sequence>
<protein>
    <submittedName>
        <fullName evidence="1">Uncharacterized protein</fullName>
    </submittedName>
</protein>
<reference evidence="1 2" key="1">
    <citation type="submission" date="2018-04" db="EMBL/GenBank/DDBJ databases">
        <title>WGS assembly of Panicum hallii var. hallii HAL2.</title>
        <authorList>
            <person name="Lovell J."/>
            <person name="Jenkins J."/>
            <person name="Lowry D."/>
            <person name="Mamidi S."/>
            <person name="Sreedasyam A."/>
            <person name="Weng X."/>
            <person name="Barry K."/>
            <person name="Bonette J."/>
            <person name="Campitelli B."/>
            <person name="Daum C."/>
            <person name="Gordon S."/>
            <person name="Gould B."/>
            <person name="Lipzen A."/>
            <person name="MacQueen A."/>
            <person name="Palacio-Mejia J."/>
            <person name="Plott C."/>
            <person name="Shakirov E."/>
            <person name="Shu S."/>
            <person name="Yoshinaga Y."/>
            <person name="Zane M."/>
            <person name="Rokhsar D."/>
            <person name="Grimwood J."/>
            <person name="Schmutz J."/>
            <person name="Juenger T."/>
        </authorList>
    </citation>
    <scope>NUCLEOTIDE SEQUENCE [LARGE SCALE GENOMIC DNA]</scope>
    <source>
        <strain evidence="2">cv. HAL2</strain>
    </source>
</reference>
<evidence type="ECO:0000313" key="2">
    <source>
        <dbReference type="Proteomes" id="UP000244336"/>
    </source>
</evidence>
<dbReference type="Proteomes" id="UP000244336">
    <property type="component" value="Chromosome 2"/>
</dbReference>
<gene>
    <name evidence="1" type="ORF">GQ55_2G300900</name>
</gene>
<dbReference type="EMBL" id="CM009750">
    <property type="protein sequence ID" value="PUZ71265.1"/>
    <property type="molecule type" value="Genomic_DNA"/>
</dbReference>